<sequence>MGLSTDATTWYSSLAIFIQGIVLACILSKTIQYFDRYDKLRVHMGTMVLVSCGSAISLGILILTCSQTRVMVYKRKMDAPSSIRYLLLSDMVILFFSGFFSFTTGIYYAWRCYVMTKKNRMILGILLVALLAQFIVTLVTAAHGFTLRSLTSEYLAALPAFKDKGSHLHKIWSGITLALNLSMSILLSFLMFTKKNGIYHYDPRTWHKYFSITYETMLPPTLCSCLLVSLGNLSGSPMTDMRRVFTSILPLLYYNSFIQSLVGRQQIRSVIDTKSMYDSGSPLGSNGNGDKGSSYQPGSGQFMFNGIKNKGGPRVYVSSPKRS</sequence>
<name>A0AAX4KHR9_9TREE</name>
<gene>
    <name evidence="3" type="ORF">V865_003330</name>
</gene>
<feature type="transmembrane region" description="Helical" evidence="2">
    <location>
        <begin position="83"/>
        <end position="110"/>
    </location>
</feature>
<organism evidence="3 4">
    <name type="scientific">Kwoniella europaea PYCC6329</name>
    <dbReference type="NCBI Taxonomy" id="1423913"/>
    <lineage>
        <taxon>Eukaryota</taxon>
        <taxon>Fungi</taxon>
        <taxon>Dikarya</taxon>
        <taxon>Basidiomycota</taxon>
        <taxon>Agaricomycotina</taxon>
        <taxon>Tremellomycetes</taxon>
        <taxon>Tremellales</taxon>
        <taxon>Cryptococcaceae</taxon>
        <taxon>Kwoniella</taxon>
    </lineage>
</organism>
<keyword evidence="2" id="KW-0812">Transmembrane</keyword>
<dbReference type="Proteomes" id="UP001358614">
    <property type="component" value="Chromosome 1"/>
</dbReference>
<feature type="region of interest" description="Disordered" evidence="1">
    <location>
        <begin position="281"/>
        <end position="323"/>
    </location>
</feature>
<keyword evidence="2" id="KW-0472">Membrane</keyword>
<dbReference type="EMBL" id="CP144089">
    <property type="protein sequence ID" value="WWD05257.1"/>
    <property type="molecule type" value="Genomic_DNA"/>
</dbReference>
<accession>A0AAX4KHR9</accession>
<feature type="transmembrane region" description="Helical" evidence="2">
    <location>
        <begin position="42"/>
        <end position="63"/>
    </location>
</feature>
<evidence type="ECO:0000256" key="1">
    <source>
        <dbReference type="SAM" id="MobiDB-lite"/>
    </source>
</evidence>
<dbReference type="GeneID" id="91102134"/>
<proteinExistence type="predicted"/>
<feature type="transmembrane region" description="Helical" evidence="2">
    <location>
        <begin position="122"/>
        <end position="145"/>
    </location>
</feature>
<feature type="transmembrane region" description="Helical" evidence="2">
    <location>
        <begin position="171"/>
        <end position="192"/>
    </location>
</feature>
<protein>
    <submittedName>
        <fullName evidence="3">Uncharacterized protein</fullName>
    </submittedName>
</protein>
<dbReference type="RefSeq" id="XP_066083224.1">
    <property type="nucleotide sequence ID" value="XM_066227127.1"/>
</dbReference>
<evidence type="ECO:0000313" key="4">
    <source>
        <dbReference type="Proteomes" id="UP001358614"/>
    </source>
</evidence>
<feature type="transmembrane region" description="Helical" evidence="2">
    <location>
        <begin position="12"/>
        <end position="30"/>
    </location>
</feature>
<keyword evidence="2" id="KW-1133">Transmembrane helix</keyword>
<dbReference type="AlphaFoldDB" id="A0AAX4KHR9"/>
<reference evidence="3 4" key="1">
    <citation type="submission" date="2024-01" db="EMBL/GenBank/DDBJ databases">
        <title>Comparative genomics of Cryptococcus and Kwoniella reveals pathogenesis evolution and contrasting modes of karyotype evolution via chromosome fusion or intercentromeric recombination.</title>
        <authorList>
            <person name="Coelho M.A."/>
            <person name="David-Palma M."/>
            <person name="Shea T."/>
            <person name="Bowers K."/>
            <person name="McGinley-Smith S."/>
            <person name="Mohammad A.W."/>
            <person name="Gnirke A."/>
            <person name="Yurkov A.M."/>
            <person name="Nowrousian M."/>
            <person name="Sun S."/>
            <person name="Cuomo C.A."/>
            <person name="Heitman J."/>
        </authorList>
    </citation>
    <scope>NUCLEOTIDE SEQUENCE [LARGE SCALE GENOMIC DNA]</scope>
    <source>
        <strain evidence="3 4">PYCC6329</strain>
    </source>
</reference>
<evidence type="ECO:0000256" key="2">
    <source>
        <dbReference type="SAM" id="Phobius"/>
    </source>
</evidence>
<keyword evidence="4" id="KW-1185">Reference proteome</keyword>
<dbReference type="KEGG" id="ker:91102134"/>
<evidence type="ECO:0000313" key="3">
    <source>
        <dbReference type="EMBL" id="WWD05257.1"/>
    </source>
</evidence>